<dbReference type="Proteomes" id="UP000044602">
    <property type="component" value="Unassembled WGS sequence"/>
</dbReference>
<feature type="non-terminal residue" evidence="1">
    <location>
        <position position="1"/>
    </location>
</feature>
<gene>
    <name evidence="1" type="ORF">BN1708_019500</name>
</gene>
<reference evidence="1 2" key="1">
    <citation type="submission" date="2015-05" db="EMBL/GenBank/DDBJ databases">
        <authorList>
            <person name="Wang D.B."/>
            <person name="Wang M."/>
        </authorList>
    </citation>
    <scope>NUCLEOTIDE SEQUENCE [LARGE SCALE GENOMIC DNA]</scope>
    <source>
        <strain evidence="1">VL1</strain>
    </source>
</reference>
<sequence>VSWRAVWHLQHAAASGGAGQRARLFDQRCWRARRQHCQCQHDRQGARCGH</sequence>
<keyword evidence="2" id="KW-1185">Reference proteome</keyword>
<protein>
    <submittedName>
        <fullName evidence="1">Uncharacterized protein</fullName>
    </submittedName>
</protein>
<dbReference type="EMBL" id="CVQH01023009">
    <property type="protein sequence ID" value="CRK34490.1"/>
    <property type="molecule type" value="Genomic_DNA"/>
</dbReference>
<proteinExistence type="predicted"/>
<organism evidence="1 2">
    <name type="scientific">Verticillium longisporum</name>
    <name type="common">Verticillium dahliae var. longisporum</name>
    <dbReference type="NCBI Taxonomy" id="100787"/>
    <lineage>
        <taxon>Eukaryota</taxon>
        <taxon>Fungi</taxon>
        <taxon>Dikarya</taxon>
        <taxon>Ascomycota</taxon>
        <taxon>Pezizomycotina</taxon>
        <taxon>Sordariomycetes</taxon>
        <taxon>Hypocreomycetidae</taxon>
        <taxon>Glomerellales</taxon>
        <taxon>Plectosphaerellaceae</taxon>
        <taxon>Verticillium</taxon>
    </lineage>
</organism>
<evidence type="ECO:0000313" key="1">
    <source>
        <dbReference type="EMBL" id="CRK34490.1"/>
    </source>
</evidence>
<name>A0A0G4MKA7_VERLO</name>
<accession>A0A0G4MKA7</accession>
<dbReference type="AlphaFoldDB" id="A0A0G4MKA7"/>
<evidence type="ECO:0000313" key="2">
    <source>
        <dbReference type="Proteomes" id="UP000044602"/>
    </source>
</evidence>